<sequence length="61" mass="6639">MSAIFQGQHEEVLATLGLIRPVNYKFGEPEDIASLVSYLASKEAHYITGQTISPNGGIIFD</sequence>
<comment type="caution">
    <text evidence="1">The sequence shown here is derived from an EMBL/GenBank/DDBJ whole genome shotgun (WGS) entry which is preliminary data.</text>
</comment>
<dbReference type="Gene3D" id="3.40.50.720">
    <property type="entry name" value="NAD(P)-binding Rossmann-like Domain"/>
    <property type="match status" value="1"/>
</dbReference>
<name>A0AA38UV25_9AGAR</name>
<dbReference type="Pfam" id="PF13561">
    <property type="entry name" value="adh_short_C2"/>
    <property type="match status" value="1"/>
</dbReference>
<dbReference type="SUPFAM" id="SSF51735">
    <property type="entry name" value="NAD(P)-binding Rossmann-fold domains"/>
    <property type="match status" value="1"/>
</dbReference>
<protein>
    <submittedName>
        <fullName evidence="1">Uncharacterized protein</fullName>
    </submittedName>
</protein>
<gene>
    <name evidence="1" type="ORF">F5890DRAFT_1033840</name>
</gene>
<dbReference type="InterPro" id="IPR036291">
    <property type="entry name" value="NAD(P)-bd_dom_sf"/>
</dbReference>
<dbReference type="Proteomes" id="UP001163850">
    <property type="component" value="Unassembled WGS sequence"/>
</dbReference>
<evidence type="ECO:0000313" key="2">
    <source>
        <dbReference type="Proteomes" id="UP001163850"/>
    </source>
</evidence>
<reference evidence="1" key="1">
    <citation type="submission" date="2022-08" db="EMBL/GenBank/DDBJ databases">
        <authorList>
            <consortium name="DOE Joint Genome Institute"/>
            <person name="Min B."/>
            <person name="Riley R."/>
            <person name="Sierra-Patev S."/>
            <person name="Naranjo-Ortiz M."/>
            <person name="Looney B."/>
            <person name="Konkel Z."/>
            <person name="Slot J.C."/>
            <person name="Sakamoto Y."/>
            <person name="Steenwyk J.L."/>
            <person name="Rokas A."/>
            <person name="Carro J."/>
            <person name="Camarero S."/>
            <person name="Ferreira P."/>
            <person name="Molpeceres G."/>
            <person name="Ruiz-Duenas F.J."/>
            <person name="Serrano A."/>
            <person name="Henrissat B."/>
            <person name="Drula E."/>
            <person name="Hughes K.W."/>
            <person name="Mata J.L."/>
            <person name="Ishikawa N.K."/>
            <person name="Vargas-Isla R."/>
            <person name="Ushijima S."/>
            <person name="Smith C.A."/>
            <person name="Ahrendt S."/>
            <person name="Andreopoulos W."/>
            <person name="He G."/>
            <person name="Labutti K."/>
            <person name="Lipzen A."/>
            <person name="Ng V."/>
            <person name="Sandor L."/>
            <person name="Barry K."/>
            <person name="Martinez A.T."/>
            <person name="Xiao Y."/>
            <person name="Gibbons J.G."/>
            <person name="Terashima K."/>
            <person name="Hibbett D.S."/>
            <person name="Grigoriev I.V."/>
        </authorList>
    </citation>
    <scope>NUCLEOTIDE SEQUENCE</scope>
    <source>
        <strain evidence="1">TFB7829</strain>
    </source>
</reference>
<proteinExistence type="predicted"/>
<accession>A0AA38UV25</accession>
<evidence type="ECO:0000313" key="1">
    <source>
        <dbReference type="EMBL" id="KAJ3986141.1"/>
    </source>
</evidence>
<dbReference type="AlphaFoldDB" id="A0AA38UV25"/>
<organism evidence="1 2">
    <name type="scientific">Lentinula detonsa</name>
    <dbReference type="NCBI Taxonomy" id="2804962"/>
    <lineage>
        <taxon>Eukaryota</taxon>
        <taxon>Fungi</taxon>
        <taxon>Dikarya</taxon>
        <taxon>Basidiomycota</taxon>
        <taxon>Agaricomycotina</taxon>
        <taxon>Agaricomycetes</taxon>
        <taxon>Agaricomycetidae</taxon>
        <taxon>Agaricales</taxon>
        <taxon>Marasmiineae</taxon>
        <taxon>Omphalotaceae</taxon>
        <taxon>Lentinula</taxon>
    </lineage>
</organism>
<dbReference type="EMBL" id="MU801947">
    <property type="protein sequence ID" value="KAJ3986141.1"/>
    <property type="molecule type" value="Genomic_DNA"/>
</dbReference>
<dbReference type="InterPro" id="IPR002347">
    <property type="entry name" value="SDR_fam"/>
</dbReference>